<organism evidence="5">
    <name type="scientific">marine metagenome</name>
    <dbReference type="NCBI Taxonomy" id="408172"/>
    <lineage>
        <taxon>unclassified sequences</taxon>
        <taxon>metagenomes</taxon>
        <taxon>ecological metagenomes</taxon>
    </lineage>
</organism>
<dbReference type="PROSITE" id="PS51257">
    <property type="entry name" value="PROKAR_LIPOPROTEIN"/>
    <property type="match status" value="1"/>
</dbReference>
<dbReference type="EMBL" id="UINC01059108">
    <property type="protein sequence ID" value="SVB82143.1"/>
    <property type="molecule type" value="Genomic_DNA"/>
</dbReference>
<keyword evidence="2" id="KW-0472">Membrane</keyword>
<accession>A0A382H5U5</accession>
<dbReference type="InterPro" id="IPR039565">
    <property type="entry name" value="BamD-like"/>
</dbReference>
<dbReference type="SUPFAM" id="SSF48452">
    <property type="entry name" value="TPR-like"/>
    <property type="match status" value="1"/>
</dbReference>
<sequence>MHKFFLILIIIVFFGCAKDKENKLIIKEQNLETQMISAYKEGLNFLDKDDGLSAAKKFNEAELLFPQSEWAPKSALMAAYSYYAFGYYGDSIHELEQFIKKYPKDERISYANFLLAMCYYQSIVDEKKDLEPLLKARDKFIYLVENYPNTDFAMDAEFKLDLIREILASKEMYLGSYYIQKGKWIAAINRFKTVINDYETTIYVEEALHRLVELHYKIGLE</sequence>
<evidence type="ECO:0000256" key="3">
    <source>
        <dbReference type="ARBA" id="ARBA00023237"/>
    </source>
</evidence>
<reference evidence="5" key="1">
    <citation type="submission" date="2018-05" db="EMBL/GenBank/DDBJ databases">
        <authorList>
            <person name="Lanie J.A."/>
            <person name="Ng W.-L."/>
            <person name="Kazmierczak K.M."/>
            <person name="Andrzejewski T.M."/>
            <person name="Davidsen T.M."/>
            <person name="Wayne K.J."/>
            <person name="Tettelin H."/>
            <person name="Glass J.I."/>
            <person name="Rusch D."/>
            <person name="Podicherti R."/>
            <person name="Tsui H.-C.T."/>
            <person name="Winkler M.E."/>
        </authorList>
    </citation>
    <scope>NUCLEOTIDE SEQUENCE</scope>
</reference>
<gene>
    <name evidence="5" type="ORF">METZ01_LOCUS234997</name>
</gene>
<name>A0A382H5U5_9ZZZZ</name>
<dbReference type="AlphaFoldDB" id="A0A382H5U5"/>
<dbReference type="NCBIfam" id="TIGR03302">
    <property type="entry name" value="OM_YfiO"/>
    <property type="match status" value="1"/>
</dbReference>
<protein>
    <recommendedName>
        <fullName evidence="4">Outer membrane lipoprotein BamD-like domain-containing protein</fullName>
    </recommendedName>
</protein>
<dbReference type="Gene3D" id="1.25.40.10">
    <property type="entry name" value="Tetratricopeptide repeat domain"/>
    <property type="match status" value="1"/>
</dbReference>
<evidence type="ECO:0000256" key="1">
    <source>
        <dbReference type="ARBA" id="ARBA00022729"/>
    </source>
</evidence>
<dbReference type="InterPro" id="IPR011990">
    <property type="entry name" value="TPR-like_helical_dom_sf"/>
</dbReference>
<dbReference type="InterPro" id="IPR017689">
    <property type="entry name" value="BamD"/>
</dbReference>
<feature type="domain" description="Outer membrane lipoprotein BamD-like" evidence="4">
    <location>
        <begin position="34"/>
        <end position="221"/>
    </location>
</feature>
<dbReference type="Pfam" id="PF13525">
    <property type="entry name" value="YfiO"/>
    <property type="match status" value="1"/>
</dbReference>
<keyword evidence="3" id="KW-0998">Cell outer membrane</keyword>
<evidence type="ECO:0000313" key="5">
    <source>
        <dbReference type="EMBL" id="SVB82143.1"/>
    </source>
</evidence>
<evidence type="ECO:0000256" key="2">
    <source>
        <dbReference type="ARBA" id="ARBA00023136"/>
    </source>
</evidence>
<feature type="non-terminal residue" evidence="5">
    <location>
        <position position="221"/>
    </location>
</feature>
<evidence type="ECO:0000259" key="4">
    <source>
        <dbReference type="Pfam" id="PF13525"/>
    </source>
</evidence>
<keyword evidence="1" id="KW-0732">Signal</keyword>
<proteinExistence type="predicted"/>